<gene>
    <name evidence="1" type="ORF">SAMN05192573_112126</name>
</gene>
<accession>A0A1G8F1Y6</accession>
<sequence length="42" mass="4812">MDTQQLIYSVQTQSFNPSDSEALGHEYGQLILKDMVKQQVIQ</sequence>
<dbReference type="RefSeq" id="WP_256337496.1">
    <property type="nucleotide sequence ID" value="NZ_FNCG01000012.1"/>
</dbReference>
<evidence type="ECO:0000313" key="2">
    <source>
        <dbReference type="Proteomes" id="UP000199705"/>
    </source>
</evidence>
<reference evidence="2" key="1">
    <citation type="submission" date="2016-10" db="EMBL/GenBank/DDBJ databases">
        <authorList>
            <person name="Varghese N."/>
            <person name="Submissions S."/>
        </authorList>
    </citation>
    <scope>NUCLEOTIDE SEQUENCE [LARGE SCALE GENOMIC DNA]</scope>
    <source>
        <strain evidence="2">Gh-67</strain>
    </source>
</reference>
<proteinExistence type="predicted"/>
<dbReference type="EMBL" id="FNCG01000012">
    <property type="protein sequence ID" value="SDH76122.1"/>
    <property type="molecule type" value="Genomic_DNA"/>
</dbReference>
<protein>
    <submittedName>
        <fullName evidence="1">Uncharacterized protein</fullName>
    </submittedName>
</protein>
<dbReference type="Proteomes" id="UP000199705">
    <property type="component" value="Unassembled WGS sequence"/>
</dbReference>
<keyword evidence="2" id="KW-1185">Reference proteome</keyword>
<dbReference type="AlphaFoldDB" id="A0A1G8F1Y6"/>
<name>A0A1G8F1Y6_9SPHI</name>
<organism evidence="1 2">
    <name type="scientific">Mucilaginibacter gossypii</name>
    <dbReference type="NCBI Taxonomy" id="551996"/>
    <lineage>
        <taxon>Bacteria</taxon>
        <taxon>Pseudomonadati</taxon>
        <taxon>Bacteroidota</taxon>
        <taxon>Sphingobacteriia</taxon>
        <taxon>Sphingobacteriales</taxon>
        <taxon>Sphingobacteriaceae</taxon>
        <taxon>Mucilaginibacter</taxon>
    </lineage>
</organism>
<evidence type="ECO:0000313" key="1">
    <source>
        <dbReference type="EMBL" id="SDH76122.1"/>
    </source>
</evidence>